<dbReference type="RefSeq" id="WP_203387969.1">
    <property type="nucleotide sequence ID" value="NZ_CP064781.1"/>
</dbReference>
<gene>
    <name evidence="1" type="ORF">IWH25_03480</name>
</gene>
<dbReference type="Proteomes" id="UP000663444">
    <property type="component" value="Chromosome"/>
</dbReference>
<reference evidence="1" key="1">
    <citation type="submission" date="2020-11" db="EMBL/GenBank/DDBJ databases">
        <title>Azospira restricta DSM 18626 genome sequence.</title>
        <authorList>
            <person name="Moe W.M."/>
        </authorList>
    </citation>
    <scope>NUCLEOTIDE SEQUENCE</scope>
    <source>
        <strain evidence="1">DSM 18626</strain>
    </source>
</reference>
<evidence type="ECO:0000313" key="1">
    <source>
        <dbReference type="EMBL" id="QRJ64426.1"/>
    </source>
</evidence>
<proteinExistence type="predicted"/>
<dbReference type="KEGG" id="ares:IWH25_03480"/>
<accession>A0A974SQ36</accession>
<organism evidence="1 2">
    <name type="scientific">Azospira restricta</name>
    <dbReference type="NCBI Taxonomy" id="404405"/>
    <lineage>
        <taxon>Bacteria</taxon>
        <taxon>Pseudomonadati</taxon>
        <taxon>Pseudomonadota</taxon>
        <taxon>Betaproteobacteria</taxon>
        <taxon>Rhodocyclales</taxon>
        <taxon>Rhodocyclaceae</taxon>
        <taxon>Azospira</taxon>
    </lineage>
</organism>
<sequence length="286" mass="31580">MDQSALSMRIMSDAFGEFGTWLLARVGARKAAITIHRYLPFFMEMEREWQGIPTYSCLLWHFGAERLRRVRLPMTWLSEAKGLVPDVVAREENSEQLRIDAIVGSVLSATPAAQALNTYKQALAVKVAAGKATLRSLRLALRPAASLLLAADPKGQKLPNQAALDRYLLHAPGQKAAITGFVKMLNQCYNAGLVVRVNEKRVAVARRRGLEAELIALASGGMDERGLREKWLPVALAYFYRLPRSVCKAIAPSQIAIVAGECMAFTWNGEKYWIPVPSGKVVCRAT</sequence>
<evidence type="ECO:0000313" key="2">
    <source>
        <dbReference type="Proteomes" id="UP000663444"/>
    </source>
</evidence>
<dbReference type="EMBL" id="CP064781">
    <property type="protein sequence ID" value="QRJ64426.1"/>
    <property type="molecule type" value="Genomic_DNA"/>
</dbReference>
<keyword evidence="2" id="KW-1185">Reference proteome</keyword>
<protein>
    <submittedName>
        <fullName evidence="1">Uncharacterized protein</fullName>
    </submittedName>
</protein>
<name>A0A974SQ36_9RHOO</name>
<dbReference type="AlphaFoldDB" id="A0A974SQ36"/>